<dbReference type="PROSITE" id="PS50893">
    <property type="entry name" value="ABC_TRANSPORTER_2"/>
    <property type="match status" value="1"/>
</dbReference>
<feature type="transmembrane region" description="Helical" evidence="8">
    <location>
        <begin position="146"/>
        <end position="166"/>
    </location>
</feature>
<evidence type="ECO:0000256" key="4">
    <source>
        <dbReference type="ARBA" id="ARBA00022741"/>
    </source>
</evidence>
<dbReference type="GO" id="GO:0005886">
    <property type="term" value="C:plasma membrane"/>
    <property type="evidence" value="ECO:0007669"/>
    <property type="project" value="UniProtKB-SubCell"/>
</dbReference>
<sequence>MTTTSFTDTGTATKTSEKLEPLHRLSDQWPMAAYWKRFIEIGLSSVLINAFGLAAPLFSMLIYDKVIGNNILDTLYGLCLGMALLVLFDFVLRLLRAFYVEHIAYTADVEIDEKMIEQILGQHRGALYSSGDLLSKYKELSASRDALSSSFVLAIADMPFLVVYLITLGLVGGPVALVACSMGAILTLLTLVIRKPFQRFGTLARDADARKLSLLGEIAAQSEQIKASLWLDLMRGRWQNLAQRAALMRSRARFWSAVNMTVVVEGALVIWMLTLALGAVLADRNVISIGALTACSLLASRAAGLIGSFLVLLDRMDVFRRAKREFASLVDQLPAETQIDLPARAIVGDIHLSNLGFTFPGTTRTSLSDVSLRIRPGERIGVLGRNGSGKSTLLRCLAGVIRPTTGDITLDGAALHAYSPQLRAQWLCYKQQDPLLYAGTLDFNLRGDGNLVHTADLVDAMTVSGAGQMLERGELSLDMMIAAGGANLSGGQRQAIALARALANGPRMLILDEPTAGLDNETEQAVIQRLLAYTEGRTLIVATHCLALLKAVDRLIVVQDGKILADGPRHQILIEEPQA</sequence>
<dbReference type="PROSITE" id="PS50929">
    <property type="entry name" value="ABC_TM1F"/>
    <property type="match status" value="1"/>
</dbReference>
<dbReference type="InterPro" id="IPR003593">
    <property type="entry name" value="AAA+_ATPase"/>
</dbReference>
<dbReference type="InterPro" id="IPR003439">
    <property type="entry name" value="ABC_transporter-like_ATP-bd"/>
</dbReference>
<dbReference type="GO" id="GO:0005524">
    <property type="term" value="F:ATP binding"/>
    <property type="evidence" value="ECO:0007669"/>
    <property type="project" value="UniProtKB-KW"/>
</dbReference>
<evidence type="ECO:0000256" key="8">
    <source>
        <dbReference type="SAM" id="Phobius"/>
    </source>
</evidence>
<dbReference type="AlphaFoldDB" id="A0AAD0XES0"/>
<keyword evidence="3 8" id="KW-0812">Transmembrane</keyword>
<reference evidence="11 12" key="1">
    <citation type="submission" date="2017-11" db="EMBL/GenBank/DDBJ databases">
        <title>Complete genome sequence of Herbaspirillum rubrisubalbicans DSM 11543.</title>
        <authorList>
            <person name="Chen M."/>
            <person name="An Q."/>
        </authorList>
    </citation>
    <scope>NUCLEOTIDE SEQUENCE [LARGE SCALE GENOMIC DNA]</scope>
    <source>
        <strain evidence="11 12">DSM 11543</strain>
    </source>
</reference>
<dbReference type="EMBL" id="CP024996">
    <property type="protein sequence ID" value="AYR23391.1"/>
    <property type="molecule type" value="Genomic_DNA"/>
</dbReference>
<evidence type="ECO:0000313" key="12">
    <source>
        <dbReference type="Proteomes" id="UP000269199"/>
    </source>
</evidence>
<feature type="domain" description="ABC transmembrane type-1" evidence="10">
    <location>
        <begin position="41"/>
        <end position="316"/>
    </location>
</feature>
<dbReference type="PANTHER" id="PTHR43394">
    <property type="entry name" value="ATP-DEPENDENT PERMEASE MDL1, MITOCHONDRIAL"/>
    <property type="match status" value="1"/>
</dbReference>
<gene>
    <name evidence="11" type="ORF">RC54_05930</name>
</gene>
<evidence type="ECO:0000256" key="3">
    <source>
        <dbReference type="ARBA" id="ARBA00022692"/>
    </source>
</evidence>
<dbReference type="Gene3D" id="3.40.50.300">
    <property type="entry name" value="P-loop containing nucleotide triphosphate hydrolases"/>
    <property type="match status" value="1"/>
</dbReference>
<dbReference type="Proteomes" id="UP000269199">
    <property type="component" value="Chromosome"/>
</dbReference>
<evidence type="ECO:0000313" key="11">
    <source>
        <dbReference type="EMBL" id="AYR23391.1"/>
    </source>
</evidence>
<keyword evidence="6 8" id="KW-1133">Transmembrane helix</keyword>
<evidence type="ECO:0000259" key="10">
    <source>
        <dbReference type="PROSITE" id="PS50929"/>
    </source>
</evidence>
<evidence type="ECO:0000256" key="7">
    <source>
        <dbReference type="ARBA" id="ARBA00023136"/>
    </source>
</evidence>
<evidence type="ECO:0000256" key="6">
    <source>
        <dbReference type="ARBA" id="ARBA00022989"/>
    </source>
</evidence>
<dbReference type="Pfam" id="PF00664">
    <property type="entry name" value="ABC_membrane"/>
    <property type="match status" value="1"/>
</dbReference>
<keyword evidence="4" id="KW-0547">Nucleotide-binding</keyword>
<proteinExistence type="predicted"/>
<feature type="transmembrane region" description="Helical" evidence="8">
    <location>
        <begin position="75"/>
        <end position="95"/>
    </location>
</feature>
<dbReference type="SUPFAM" id="SSF52540">
    <property type="entry name" value="P-loop containing nucleoside triphosphate hydrolases"/>
    <property type="match status" value="1"/>
</dbReference>
<feature type="transmembrane region" description="Helical" evidence="8">
    <location>
        <begin position="41"/>
        <end position="63"/>
    </location>
</feature>
<feature type="transmembrane region" description="Helical" evidence="8">
    <location>
        <begin position="172"/>
        <end position="193"/>
    </location>
</feature>
<feature type="transmembrane region" description="Helical" evidence="8">
    <location>
        <begin position="287"/>
        <end position="313"/>
    </location>
</feature>
<dbReference type="Pfam" id="PF00005">
    <property type="entry name" value="ABC_tran"/>
    <property type="match status" value="1"/>
</dbReference>
<dbReference type="GO" id="GO:0016887">
    <property type="term" value="F:ATP hydrolysis activity"/>
    <property type="evidence" value="ECO:0007669"/>
    <property type="project" value="InterPro"/>
</dbReference>
<dbReference type="SUPFAM" id="SSF90123">
    <property type="entry name" value="ABC transporter transmembrane region"/>
    <property type="match status" value="1"/>
</dbReference>
<dbReference type="InterPro" id="IPR017871">
    <property type="entry name" value="ABC_transporter-like_CS"/>
</dbReference>
<evidence type="ECO:0000256" key="2">
    <source>
        <dbReference type="ARBA" id="ARBA00022475"/>
    </source>
</evidence>
<keyword evidence="5" id="KW-0067">ATP-binding</keyword>
<dbReference type="PROSITE" id="PS00211">
    <property type="entry name" value="ABC_TRANSPORTER_1"/>
    <property type="match status" value="1"/>
</dbReference>
<dbReference type="InterPro" id="IPR039421">
    <property type="entry name" value="Type_1_exporter"/>
</dbReference>
<dbReference type="InterPro" id="IPR027417">
    <property type="entry name" value="P-loop_NTPase"/>
</dbReference>
<dbReference type="PANTHER" id="PTHR43394:SF1">
    <property type="entry name" value="ATP-BINDING CASSETTE SUB-FAMILY B MEMBER 10, MITOCHONDRIAL"/>
    <property type="match status" value="1"/>
</dbReference>
<feature type="domain" description="ABC transporter" evidence="9">
    <location>
        <begin position="350"/>
        <end position="579"/>
    </location>
</feature>
<protein>
    <submittedName>
        <fullName evidence="11">Bacteriocin ABC transporter permease</fullName>
    </submittedName>
</protein>
<comment type="subcellular location">
    <subcellularLocation>
        <location evidence="1">Cell membrane</location>
        <topology evidence="1">Multi-pass membrane protein</topology>
    </subcellularLocation>
</comment>
<name>A0AAD0XES0_9BURK</name>
<evidence type="ECO:0000256" key="5">
    <source>
        <dbReference type="ARBA" id="ARBA00022840"/>
    </source>
</evidence>
<evidence type="ECO:0000256" key="1">
    <source>
        <dbReference type="ARBA" id="ARBA00004651"/>
    </source>
</evidence>
<keyword evidence="2" id="KW-1003">Cell membrane</keyword>
<dbReference type="GO" id="GO:0015421">
    <property type="term" value="F:ABC-type oligopeptide transporter activity"/>
    <property type="evidence" value="ECO:0007669"/>
    <property type="project" value="TreeGrafter"/>
</dbReference>
<keyword evidence="7 8" id="KW-0472">Membrane</keyword>
<dbReference type="RefSeq" id="WP_061789750.1">
    <property type="nucleotide sequence ID" value="NZ_CP024996.1"/>
</dbReference>
<feature type="transmembrane region" description="Helical" evidence="8">
    <location>
        <begin position="254"/>
        <end position="281"/>
    </location>
</feature>
<dbReference type="SMART" id="SM00382">
    <property type="entry name" value="AAA"/>
    <property type="match status" value="1"/>
</dbReference>
<evidence type="ECO:0000259" key="9">
    <source>
        <dbReference type="PROSITE" id="PS50893"/>
    </source>
</evidence>
<organism evidence="11 12">
    <name type="scientific">Herbaspirillum rubrisubalbicans</name>
    <dbReference type="NCBI Taxonomy" id="80842"/>
    <lineage>
        <taxon>Bacteria</taxon>
        <taxon>Pseudomonadati</taxon>
        <taxon>Pseudomonadota</taxon>
        <taxon>Betaproteobacteria</taxon>
        <taxon>Burkholderiales</taxon>
        <taxon>Oxalobacteraceae</taxon>
        <taxon>Herbaspirillum</taxon>
    </lineage>
</organism>
<dbReference type="InterPro" id="IPR011527">
    <property type="entry name" value="ABC1_TM_dom"/>
</dbReference>
<dbReference type="InterPro" id="IPR036640">
    <property type="entry name" value="ABC1_TM_sf"/>
</dbReference>
<dbReference type="Gene3D" id="1.20.1560.10">
    <property type="entry name" value="ABC transporter type 1, transmembrane domain"/>
    <property type="match status" value="1"/>
</dbReference>
<accession>A0AAD0XES0</accession>